<sequence length="142" mass="15634">MLTSLVELDISKSAFSKSHQRRLRRKAKEQLANGMSDIQQVLAAIEDPLDTHEPVGSTKKGKDAAETDSGVTTSRPTSTSKSLKIGEGKSVTLTKAQRKKALELERLRQPMILTNPTFTDNPFSTIRTHAQNTLLKHQKPAA</sequence>
<protein>
    <recommendedName>
        <fullName evidence="3">Ribosome biogenesis protein SLX9</fullName>
    </recommendedName>
</protein>
<evidence type="ECO:0000256" key="2">
    <source>
        <dbReference type="ARBA" id="ARBA00011022"/>
    </source>
</evidence>
<dbReference type="Pfam" id="PF15341">
    <property type="entry name" value="SLX9"/>
    <property type="match status" value="1"/>
</dbReference>
<dbReference type="AlphaFoldDB" id="A0A4Y7TYL3"/>
<name>A0A4Y7TYL3_COPMI</name>
<dbReference type="OrthoDB" id="18703at2759"/>
<proteinExistence type="inferred from homology"/>
<dbReference type="Proteomes" id="UP000298030">
    <property type="component" value="Unassembled WGS sequence"/>
</dbReference>
<keyword evidence="4" id="KW-0539">Nucleus</keyword>
<comment type="similarity">
    <text evidence="2">Belongs to the SLX9 family.</text>
</comment>
<dbReference type="GO" id="GO:0005730">
    <property type="term" value="C:nucleolus"/>
    <property type="evidence" value="ECO:0007669"/>
    <property type="project" value="UniProtKB-SubCell"/>
</dbReference>
<dbReference type="STRING" id="71717.A0A4Y7TYL3"/>
<keyword evidence="7" id="KW-1185">Reference proteome</keyword>
<gene>
    <name evidence="6" type="ORF">FA13DRAFT_460061</name>
</gene>
<accession>A0A4Y7TYL3</accession>
<dbReference type="GO" id="GO:0030688">
    <property type="term" value="C:preribosome, small subunit precursor"/>
    <property type="evidence" value="ECO:0007669"/>
    <property type="project" value="InterPro"/>
</dbReference>
<evidence type="ECO:0000256" key="1">
    <source>
        <dbReference type="ARBA" id="ARBA00004604"/>
    </source>
</evidence>
<organism evidence="6 7">
    <name type="scientific">Coprinellus micaceus</name>
    <name type="common">Glistening ink-cap mushroom</name>
    <name type="synonym">Coprinus micaceus</name>
    <dbReference type="NCBI Taxonomy" id="71717"/>
    <lineage>
        <taxon>Eukaryota</taxon>
        <taxon>Fungi</taxon>
        <taxon>Dikarya</taxon>
        <taxon>Basidiomycota</taxon>
        <taxon>Agaricomycotina</taxon>
        <taxon>Agaricomycetes</taxon>
        <taxon>Agaricomycetidae</taxon>
        <taxon>Agaricales</taxon>
        <taxon>Agaricineae</taxon>
        <taxon>Psathyrellaceae</taxon>
        <taxon>Coprinellus</taxon>
    </lineage>
</organism>
<reference evidence="6 7" key="1">
    <citation type="journal article" date="2019" name="Nat. Ecol. Evol.">
        <title>Megaphylogeny resolves global patterns of mushroom evolution.</title>
        <authorList>
            <person name="Varga T."/>
            <person name="Krizsan K."/>
            <person name="Foldi C."/>
            <person name="Dima B."/>
            <person name="Sanchez-Garcia M."/>
            <person name="Sanchez-Ramirez S."/>
            <person name="Szollosi G.J."/>
            <person name="Szarkandi J.G."/>
            <person name="Papp V."/>
            <person name="Albert L."/>
            <person name="Andreopoulos W."/>
            <person name="Angelini C."/>
            <person name="Antonin V."/>
            <person name="Barry K.W."/>
            <person name="Bougher N.L."/>
            <person name="Buchanan P."/>
            <person name="Buyck B."/>
            <person name="Bense V."/>
            <person name="Catcheside P."/>
            <person name="Chovatia M."/>
            <person name="Cooper J."/>
            <person name="Damon W."/>
            <person name="Desjardin D."/>
            <person name="Finy P."/>
            <person name="Geml J."/>
            <person name="Haridas S."/>
            <person name="Hughes K."/>
            <person name="Justo A."/>
            <person name="Karasinski D."/>
            <person name="Kautmanova I."/>
            <person name="Kiss B."/>
            <person name="Kocsube S."/>
            <person name="Kotiranta H."/>
            <person name="LaButti K.M."/>
            <person name="Lechner B.E."/>
            <person name="Liimatainen K."/>
            <person name="Lipzen A."/>
            <person name="Lukacs Z."/>
            <person name="Mihaltcheva S."/>
            <person name="Morgado L.N."/>
            <person name="Niskanen T."/>
            <person name="Noordeloos M.E."/>
            <person name="Ohm R.A."/>
            <person name="Ortiz-Santana B."/>
            <person name="Ovrebo C."/>
            <person name="Racz N."/>
            <person name="Riley R."/>
            <person name="Savchenko A."/>
            <person name="Shiryaev A."/>
            <person name="Soop K."/>
            <person name="Spirin V."/>
            <person name="Szebenyi C."/>
            <person name="Tomsovsky M."/>
            <person name="Tulloss R.E."/>
            <person name="Uehling J."/>
            <person name="Grigoriev I.V."/>
            <person name="Vagvolgyi C."/>
            <person name="Papp T."/>
            <person name="Martin F.M."/>
            <person name="Miettinen O."/>
            <person name="Hibbett D.S."/>
            <person name="Nagy L.G."/>
        </authorList>
    </citation>
    <scope>NUCLEOTIDE SEQUENCE [LARGE SCALE GENOMIC DNA]</scope>
    <source>
        <strain evidence="6 7">FP101781</strain>
    </source>
</reference>
<dbReference type="InterPro" id="IPR028160">
    <property type="entry name" value="Slx9-like"/>
</dbReference>
<evidence type="ECO:0000313" key="6">
    <source>
        <dbReference type="EMBL" id="TEB39270.1"/>
    </source>
</evidence>
<evidence type="ECO:0000256" key="3">
    <source>
        <dbReference type="ARBA" id="ARBA00021321"/>
    </source>
</evidence>
<dbReference type="GO" id="GO:0000462">
    <property type="term" value="P:maturation of SSU-rRNA from tricistronic rRNA transcript (SSU-rRNA, 5.8S rRNA, LSU-rRNA)"/>
    <property type="evidence" value="ECO:0007669"/>
    <property type="project" value="InterPro"/>
</dbReference>
<feature type="compositionally biased region" description="Polar residues" evidence="5">
    <location>
        <begin position="69"/>
        <end position="82"/>
    </location>
</feature>
<evidence type="ECO:0000256" key="5">
    <source>
        <dbReference type="SAM" id="MobiDB-lite"/>
    </source>
</evidence>
<comment type="subcellular location">
    <subcellularLocation>
        <location evidence="1">Nucleus</location>
        <location evidence="1">Nucleolus</location>
    </subcellularLocation>
</comment>
<comment type="caution">
    <text evidence="6">The sequence shown here is derived from an EMBL/GenBank/DDBJ whole genome shotgun (WGS) entry which is preliminary data.</text>
</comment>
<evidence type="ECO:0000313" key="7">
    <source>
        <dbReference type="Proteomes" id="UP000298030"/>
    </source>
</evidence>
<evidence type="ECO:0000256" key="4">
    <source>
        <dbReference type="ARBA" id="ARBA00023242"/>
    </source>
</evidence>
<dbReference type="EMBL" id="QPFP01000002">
    <property type="protein sequence ID" value="TEB39270.1"/>
    <property type="molecule type" value="Genomic_DNA"/>
</dbReference>
<feature type="region of interest" description="Disordered" evidence="5">
    <location>
        <begin position="50"/>
        <end position="86"/>
    </location>
</feature>
<dbReference type="GO" id="GO:0030686">
    <property type="term" value="C:90S preribosome"/>
    <property type="evidence" value="ECO:0007669"/>
    <property type="project" value="InterPro"/>
</dbReference>